<dbReference type="EMBL" id="CAXIEN010000629">
    <property type="protein sequence ID" value="CAL1301170.1"/>
    <property type="molecule type" value="Genomic_DNA"/>
</dbReference>
<keyword evidence="2" id="KW-1185">Reference proteome</keyword>
<organism evidence="1 2">
    <name type="scientific">Larinioides sclopetarius</name>
    <dbReference type="NCBI Taxonomy" id="280406"/>
    <lineage>
        <taxon>Eukaryota</taxon>
        <taxon>Metazoa</taxon>
        <taxon>Ecdysozoa</taxon>
        <taxon>Arthropoda</taxon>
        <taxon>Chelicerata</taxon>
        <taxon>Arachnida</taxon>
        <taxon>Araneae</taxon>
        <taxon>Araneomorphae</taxon>
        <taxon>Entelegynae</taxon>
        <taxon>Araneoidea</taxon>
        <taxon>Araneidae</taxon>
        <taxon>Larinioides</taxon>
    </lineage>
</organism>
<name>A0AAV2BZF6_9ARAC</name>
<dbReference type="AlphaFoldDB" id="A0AAV2BZF6"/>
<gene>
    <name evidence="1" type="ORF">LARSCL_LOCUS22354</name>
</gene>
<evidence type="ECO:0000313" key="2">
    <source>
        <dbReference type="Proteomes" id="UP001497382"/>
    </source>
</evidence>
<comment type="caution">
    <text evidence="1">The sequence shown here is derived from an EMBL/GenBank/DDBJ whole genome shotgun (WGS) entry which is preliminary data.</text>
</comment>
<protein>
    <submittedName>
        <fullName evidence="1">Uncharacterized protein</fullName>
    </submittedName>
</protein>
<dbReference type="Proteomes" id="UP001497382">
    <property type="component" value="Unassembled WGS sequence"/>
</dbReference>
<proteinExistence type="predicted"/>
<reference evidence="1 2" key="1">
    <citation type="submission" date="2024-04" db="EMBL/GenBank/DDBJ databases">
        <authorList>
            <person name="Rising A."/>
            <person name="Reimegard J."/>
            <person name="Sonavane S."/>
            <person name="Akerstrom W."/>
            <person name="Nylinder S."/>
            <person name="Hedman E."/>
            <person name="Kallberg Y."/>
        </authorList>
    </citation>
    <scope>NUCLEOTIDE SEQUENCE [LARGE SCALE GENOMIC DNA]</scope>
</reference>
<sequence>MISRLKRFIWNGTPLVNHIFLDGLPSTINIGHGNMAGTPLFQHRTSNTAGENSTVDFRW</sequence>
<accession>A0AAV2BZF6</accession>
<evidence type="ECO:0000313" key="1">
    <source>
        <dbReference type="EMBL" id="CAL1301170.1"/>
    </source>
</evidence>